<dbReference type="PANTHER" id="PTHR15503:SF22">
    <property type="entry name" value="TRANSPOSON TY3-I GAG POLYPROTEIN"/>
    <property type="match status" value="1"/>
</dbReference>
<feature type="compositionally biased region" description="Basic residues" evidence="1">
    <location>
        <begin position="195"/>
        <end position="206"/>
    </location>
</feature>
<keyword evidence="4" id="KW-1185">Reference proteome</keyword>
<comment type="caution">
    <text evidence="3">The sequence shown here is derived from an EMBL/GenBank/DDBJ whole genome shotgun (WGS) entry which is preliminary data.</text>
</comment>
<dbReference type="STRING" id="133412.A0A1R1XCJ2"/>
<protein>
    <submittedName>
        <fullName evidence="3">Retrotransposon-derived protein PEG10</fullName>
    </submittedName>
</protein>
<feature type="compositionally biased region" description="Polar residues" evidence="1">
    <location>
        <begin position="207"/>
        <end position="226"/>
    </location>
</feature>
<dbReference type="OrthoDB" id="3557951at2759"/>
<dbReference type="Pfam" id="PF03732">
    <property type="entry name" value="Retrotrans_gag"/>
    <property type="match status" value="1"/>
</dbReference>
<dbReference type="PANTHER" id="PTHR15503">
    <property type="entry name" value="LDOC1 RELATED"/>
    <property type="match status" value="1"/>
</dbReference>
<feature type="region of interest" description="Disordered" evidence="1">
    <location>
        <begin position="195"/>
        <end position="226"/>
    </location>
</feature>
<gene>
    <name evidence="3" type="ORF">AYI70_g9196</name>
</gene>
<evidence type="ECO:0000259" key="2">
    <source>
        <dbReference type="Pfam" id="PF03732"/>
    </source>
</evidence>
<dbReference type="InterPro" id="IPR032567">
    <property type="entry name" value="RTL1-rel"/>
</dbReference>
<evidence type="ECO:0000313" key="3">
    <source>
        <dbReference type="EMBL" id="OMJ12323.1"/>
    </source>
</evidence>
<dbReference type="InterPro" id="IPR005162">
    <property type="entry name" value="Retrotrans_gag_dom"/>
</dbReference>
<feature type="domain" description="Retrotransposon gag" evidence="2">
    <location>
        <begin position="74"/>
        <end position="165"/>
    </location>
</feature>
<evidence type="ECO:0000313" key="4">
    <source>
        <dbReference type="Proteomes" id="UP000187283"/>
    </source>
</evidence>
<dbReference type="EMBL" id="LSSN01004023">
    <property type="protein sequence ID" value="OMJ12323.1"/>
    <property type="molecule type" value="Genomic_DNA"/>
</dbReference>
<dbReference type="AlphaFoldDB" id="A0A1R1XCJ2"/>
<accession>A0A1R1XCJ2</accession>
<organism evidence="3 4">
    <name type="scientific">Smittium culicis</name>
    <dbReference type="NCBI Taxonomy" id="133412"/>
    <lineage>
        <taxon>Eukaryota</taxon>
        <taxon>Fungi</taxon>
        <taxon>Fungi incertae sedis</taxon>
        <taxon>Zoopagomycota</taxon>
        <taxon>Kickxellomycotina</taxon>
        <taxon>Harpellomycetes</taxon>
        <taxon>Harpellales</taxon>
        <taxon>Legeriomycetaceae</taxon>
        <taxon>Smittium</taxon>
    </lineage>
</organism>
<name>A0A1R1XCJ2_9FUNG</name>
<sequence length="226" mass="25961">MEDQVKYLTEQLCQLATENELLRMQRPKNAPKIALPERYDGKKNEYRGFVNQCNLLFFLHPQEYPTDAAKVGLIFSLLTGDALRWASPLLENNNPAMHHHSQFMKEFSKVFDDPQREKTANDAIRSLRQGKEPVANYASEFRRLAMDLDWNESALVSQFEEGLNDDILDVLAQAETPVTLESFIEMAIRTDTRLAKRKEQKSRKSKGTTNYASYTALQPSTRGEPM</sequence>
<reference evidence="3 4" key="1">
    <citation type="submission" date="2017-01" db="EMBL/GenBank/DDBJ databases">
        <authorList>
            <person name="Mah S.A."/>
            <person name="Swanson W.J."/>
            <person name="Moy G.W."/>
            <person name="Vacquier V.D."/>
        </authorList>
    </citation>
    <scope>NUCLEOTIDE SEQUENCE [LARGE SCALE GENOMIC DNA]</scope>
    <source>
        <strain evidence="3 4">GSMNP</strain>
    </source>
</reference>
<proteinExistence type="predicted"/>
<dbReference type="Proteomes" id="UP000187283">
    <property type="component" value="Unassembled WGS sequence"/>
</dbReference>
<evidence type="ECO:0000256" key="1">
    <source>
        <dbReference type="SAM" id="MobiDB-lite"/>
    </source>
</evidence>